<dbReference type="EMBL" id="MLAK01000363">
    <property type="protein sequence ID" value="OHT14502.1"/>
    <property type="molecule type" value="Genomic_DNA"/>
</dbReference>
<dbReference type="VEuPathDB" id="TrichDB:TRFO_15174"/>
<name>A0A1J4KXS4_9EUKA</name>
<evidence type="ECO:0000256" key="1">
    <source>
        <dbReference type="SAM" id="Phobius"/>
    </source>
</evidence>
<keyword evidence="3" id="KW-1185">Reference proteome</keyword>
<feature type="transmembrane region" description="Helical" evidence="1">
    <location>
        <begin position="21"/>
        <end position="42"/>
    </location>
</feature>
<evidence type="ECO:0000313" key="3">
    <source>
        <dbReference type="Proteomes" id="UP000179807"/>
    </source>
</evidence>
<keyword evidence="1" id="KW-1133">Transmembrane helix</keyword>
<sequence>MKGKVSISNFLKWLQENKLTAITILMFTFALEMLLYFGYLPVYDTTPLTDKLSYFFPIWILMGLYCYGNLSILADKGKSMMSVEEKERMYIFPVENPLFINFLIELNNYFLIR</sequence>
<reference evidence="2" key="1">
    <citation type="submission" date="2016-10" db="EMBL/GenBank/DDBJ databases">
        <authorList>
            <person name="Benchimol M."/>
            <person name="Almeida L.G."/>
            <person name="Vasconcelos A.T."/>
            <person name="Perreira-Neves A."/>
            <person name="Rosa I.A."/>
            <person name="Tasca T."/>
            <person name="Bogo M.R."/>
            <person name="de Souza W."/>
        </authorList>
    </citation>
    <scope>NUCLEOTIDE SEQUENCE [LARGE SCALE GENOMIC DNA]</scope>
    <source>
        <strain evidence="2">K</strain>
    </source>
</reference>
<evidence type="ECO:0000313" key="2">
    <source>
        <dbReference type="EMBL" id="OHT14502.1"/>
    </source>
</evidence>
<keyword evidence="1" id="KW-0812">Transmembrane</keyword>
<feature type="transmembrane region" description="Helical" evidence="1">
    <location>
        <begin position="54"/>
        <end position="74"/>
    </location>
</feature>
<proteinExistence type="predicted"/>
<comment type="caution">
    <text evidence="2">The sequence shown here is derived from an EMBL/GenBank/DDBJ whole genome shotgun (WGS) entry which is preliminary data.</text>
</comment>
<dbReference type="AlphaFoldDB" id="A0A1J4KXS4"/>
<dbReference type="RefSeq" id="XP_068367638.1">
    <property type="nucleotide sequence ID" value="XM_068498232.1"/>
</dbReference>
<dbReference type="GeneID" id="94832936"/>
<dbReference type="Proteomes" id="UP000179807">
    <property type="component" value="Unassembled WGS sequence"/>
</dbReference>
<keyword evidence="1" id="KW-0472">Membrane</keyword>
<organism evidence="2 3">
    <name type="scientific">Tritrichomonas foetus</name>
    <dbReference type="NCBI Taxonomy" id="1144522"/>
    <lineage>
        <taxon>Eukaryota</taxon>
        <taxon>Metamonada</taxon>
        <taxon>Parabasalia</taxon>
        <taxon>Tritrichomonadida</taxon>
        <taxon>Tritrichomonadidae</taxon>
        <taxon>Tritrichomonas</taxon>
    </lineage>
</organism>
<gene>
    <name evidence="2" type="ORF">TRFO_15174</name>
</gene>
<protein>
    <submittedName>
        <fullName evidence="2">Uncharacterized protein</fullName>
    </submittedName>
</protein>
<accession>A0A1J4KXS4</accession>